<dbReference type="EMBL" id="BAAAME010000002">
    <property type="protein sequence ID" value="GAA1726336.1"/>
    <property type="molecule type" value="Genomic_DNA"/>
</dbReference>
<accession>A0ABP4VGN2</accession>
<protein>
    <submittedName>
        <fullName evidence="1">Uncharacterized protein</fullName>
    </submittedName>
</protein>
<sequence length="58" mass="6250">MLRSLLVFLLTYVALFVLVVIPFGQGIGSPELAVLSAIAVVITIVDHRRHHAKVAARG</sequence>
<keyword evidence="2" id="KW-1185">Reference proteome</keyword>
<reference evidence="2" key="1">
    <citation type="journal article" date="2019" name="Int. J. Syst. Evol. Microbiol.">
        <title>The Global Catalogue of Microorganisms (GCM) 10K type strain sequencing project: providing services to taxonomists for standard genome sequencing and annotation.</title>
        <authorList>
            <consortium name="The Broad Institute Genomics Platform"/>
            <consortium name="The Broad Institute Genome Sequencing Center for Infectious Disease"/>
            <person name="Wu L."/>
            <person name="Ma J."/>
        </authorList>
    </citation>
    <scope>NUCLEOTIDE SEQUENCE [LARGE SCALE GENOMIC DNA]</scope>
    <source>
        <strain evidence="2">JCM 13518</strain>
    </source>
</reference>
<evidence type="ECO:0000313" key="1">
    <source>
        <dbReference type="EMBL" id="GAA1726336.1"/>
    </source>
</evidence>
<organism evidence="1 2">
    <name type="scientific">Aeromicrobium alkaliterrae</name>
    <dbReference type="NCBI Taxonomy" id="302168"/>
    <lineage>
        <taxon>Bacteria</taxon>
        <taxon>Bacillati</taxon>
        <taxon>Actinomycetota</taxon>
        <taxon>Actinomycetes</taxon>
        <taxon>Propionibacteriales</taxon>
        <taxon>Nocardioidaceae</taxon>
        <taxon>Aeromicrobium</taxon>
    </lineage>
</organism>
<comment type="caution">
    <text evidence="1">The sequence shown here is derived from an EMBL/GenBank/DDBJ whole genome shotgun (WGS) entry which is preliminary data.</text>
</comment>
<name>A0ABP4VGN2_9ACTN</name>
<proteinExistence type="predicted"/>
<dbReference type="Proteomes" id="UP001501057">
    <property type="component" value="Unassembled WGS sequence"/>
</dbReference>
<evidence type="ECO:0000313" key="2">
    <source>
        <dbReference type="Proteomes" id="UP001501057"/>
    </source>
</evidence>
<gene>
    <name evidence="1" type="ORF">GCM10009710_03760</name>
</gene>
<dbReference type="RefSeq" id="WP_344197149.1">
    <property type="nucleotide sequence ID" value="NZ_BAAAME010000002.1"/>
</dbReference>